<dbReference type="PANTHER" id="PTHR30481">
    <property type="entry name" value="DNA ADENINE METHYLASE"/>
    <property type="match status" value="1"/>
</dbReference>
<evidence type="ECO:0000256" key="6">
    <source>
        <dbReference type="ARBA" id="ARBA00047942"/>
    </source>
</evidence>
<dbReference type="PRINTS" id="PR00505">
    <property type="entry name" value="D12N6MTFRASE"/>
</dbReference>
<dbReference type="SUPFAM" id="SSF53335">
    <property type="entry name" value="S-adenosyl-L-methionine-dependent methyltransferases"/>
    <property type="match status" value="1"/>
</dbReference>
<dbReference type="InterPro" id="IPR012327">
    <property type="entry name" value="MeTrfase_D12"/>
</dbReference>
<keyword evidence="8" id="KW-1185">Reference proteome</keyword>
<sequence length="237" mass="27605">MGSKARLAKDIAPKINDLISKNNISTYIEPFVGGANMIEHVKCENRIGSDNNDYLIEMWSKLQQGWKPPEQLTKEQYQQIRDNKNKYSKELVSIAGFCATYNAKWFGGYAGIVKTKIDTYRNYYDESVRNILKQVEKLGDVQFLNVDYTYFSNYKNCLIYCDPPYQGTTQYGTSKDFDYNKFWNWVREMSKENVVLVSEYNAPEDFNIIYEKTLTTTLDKNSRKSDTEKLYIIGEAS</sequence>
<dbReference type="EC" id="2.1.1.72" evidence="2"/>
<dbReference type="RefSeq" id="WP_206100988.1">
    <property type="nucleotide sequence ID" value="NZ_CP070969.1"/>
</dbReference>
<dbReference type="InterPro" id="IPR023095">
    <property type="entry name" value="Ade_MeTrfase_dom_2"/>
</dbReference>
<keyword evidence="5" id="KW-0949">S-adenosyl-L-methionine</keyword>
<evidence type="ECO:0000256" key="2">
    <source>
        <dbReference type="ARBA" id="ARBA00011900"/>
    </source>
</evidence>
<dbReference type="GO" id="GO:0032259">
    <property type="term" value="P:methylation"/>
    <property type="evidence" value="ECO:0007669"/>
    <property type="project" value="UniProtKB-KW"/>
</dbReference>
<evidence type="ECO:0000313" key="8">
    <source>
        <dbReference type="Proteomes" id="UP000663452"/>
    </source>
</evidence>
<dbReference type="Proteomes" id="UP000663452">
    <property type="component" value="Chromosome"/>
</dbReference>
<protein>
    <recommendedName>
        <fullName evidence="2">site-specific DNA-methyltransferase (adenine-specific)</fullName>
        <ecNumber evidence="2">2.1.1.72</ecNumber>
    </recommendedName>
</protein>
<evidence type="ECO:0000313" key="7">
    <source>
        <dbReference type="EMBL" id="QSF43355.1"/>
    </source>
</evidence>
<evidence type="ECO:0000256" key="3">
    <source>
        <dbReference type="ARBA" id="ARBA00022603"/>
    </source>
</evidence>
<keyword evidence="4" id="KW-0808">Transferase</keyword>
<dbReference type="GO" id="GO:0008168">
    <property type="term" value="F:methyltransferase activity"/>
    <property type="evidence" value="ECO:0007669"/>
    <property type="project" value="UniProtKB-KW"/>
</dbReference>
<dbReference type="EMBL" id="CP070969">
    <property type="protein sequence ID" value="QSF43355.1"/>
    <property type="molecule type" value="Genomic_DNA"/>
</dbReference>
<dbReference type="PROSITE" id="PS00092">
    <property type="entry name" value="N6_MTASE"/>
    <property type="match status" value="1"/>
</dbReference>
<dbReference type="InterPro" id="IPR029063">
    <property type="entry name" value="SAM-dependent_MTases_sf"/>
</dbReference>
<dbReference type="Gene3D" id="1.10.1020.10">
    <property type="entry name" value="Adenine-specific Methyltransferase, Domain 2"/>
    <property type="match status" value="1"/>
</dbReference>
<accession>A0ABX7L5J1</accession>
<name>A0ABX7L5J1_9BACL</name>
<evidence type="ECO:0000256" key="1">
    <source>
        <dbReference type="ARBA" id="ARBA00006594"/>
    </source>
</evidence>
<keyword evidence="3 7" id="KW-0489">Methyltransferase</keyword>
<dbReference type="Gene3D" id="3.40.50.150">
    <property type="entry name" value="Vaccinia Virus protein VP39"/>
    <property type="match status" value="1"/>
</dbReference>
<reference evidence="7 8" key="1">
    <citation type="submission" date="2021-02" db="EMBL/GenBank/DDBJ databases">
        <title>Paenibacillus tianjinensis sp. nov.</title>
        <authorList>
            <person name="Liu H."/>
        </authorList>
    </citation>
    <scope>NUCLEOTIDE SEQUENCE [LARGE SCALE GENOMIC DNA]</scope>
    <source>
        <strain evidence="7 8">TB2019</strain>
    </source>
</reference>
<gene>
    <name evidence="7" type="ORF">JRJ22_19000</name>
</gene>
<comment type="similarity">
    <text evidence="1">Belongs to the N(4)/N(6)-methyltransferase family.</text>
</comment>
<evidence type="ECO:0000256" key="4">
    <source>
        <dbReference type="ARBA" id="ARBA00022679"/>
    </source>
</evidence>
<proteinExistence type="inferred from homology"/>
<evidence type="ECO:0000256" key="5">
    <source>
        <dbReference type="ARBA" id="ARBA00022691"/>
    </source>
</evidence>
<dbReference type="Pfam" id="PF02086">
    <property type="entry name" value="MethyltransfD12"/>
    <property type="match status" value="1"/>
</dbReference>
<organism evidence="7 8">
    <name type="scientific">Paenibacillus tianjinensis</name>
    <dbReference type="NCBI Taxonomy" id="2810347"/>
    <lineage>
        <taxon>Bacteria</taxon>
        <taxon>Bacillati</taxon>
        <taxon>Bacillota</taxon>
        <taxon>Bacilli</taxon>
        <taxon>Bacillales</taxon>
        <taxon>Paenibacillaceae</taxon>
        <taxon>Paenibacillus</taxon>
    </lineage>
</organism>
<dbReference type="InterPro" id="IPR002052">
    <property type="entry name" value="DNA_methylase_N6_adenine_CS"/>
</dbReference>
<comment type="catalytic activity">
    <reaction evidence="6">
        <text>a 2'-deoxyadenosine in DNA + S-adenosyl-L-methionine = an N(6)-methyl-2'-deoxyadenosine in DNA + S-adenosyl-L-homocysteine + H(+)</text>
        <dbReference type="Rhea" id="RHEA:15197"/>
        <dbReference type="Rhea" id="RHEA-COMP:12418"/>
        <dbReference type="Rhea" id="RHEA-COMP:12419"/>
        <dbReference type="ChEBI" id="CHEBI:15378"/>
        <dbReference type="ChEBI" id="CHEBI:57856"/>
        <dbReference type="ChEBI" id="CHEBI:59789"/>
        <dbReference type="ChEBI" id="CHEBI:90615"/>
        <dbReference type="ChEBI" id="CHEBI:90616"/>
        <dbReference type="EC" id="2.1.1.72"/>
    </reaction>
</comment>